<protein>
    <submittedName>
        <fullName evidence="2">Uncharacterized protein</fullName>
    </submittedName>
</protein>
<dbReference type="Proteomes" id="UP000195607">
    <property type="component" value="Chromosome I"/>
</dbReference>
<keyword evidence="4" id="KW-1185">Reference proteome</keyword>
<evidence type="ECO:0000313" key="4">
    <source>
        <dbReference type="Proteomes" id="UP000187822"/>
    </source>
</evidence>
<reference evidence="3" key="3">
    <citation type="submission" date="2016-06" db="EMBL/GenBank/DDBJ databases">
        <authorList>
            <person name="Olsen C.W."/>
            <person name="Carey S."/>
            <person name="Hinshaw L."/>
            <person name="Karasin A.I."/>
        </authorList>
    </citation>
    <scope>NUCLEOTIDE SEQUENCE [LARGE SCALE GENOMIC DNA]</scope>
    <source>
        <strain evidence="3">PM4</strain>
    </source>
</reference>
<dbReference type="GeneID" id="41587406"/>
<evidence type="ECO:0000313" key="3">
    <source>
        <dbReference type="EMBL" id="SJK83961.1"/>
    </source>
</evidence>
<evidence type="ECO:0000313" key="5">
    <source>
        <dbReference type="Proteomes" id="UP000195607"/>
    </source>
</evidence>
<dbReference type="AlphaFoldDB" id="A0A1N5S5M6"/>
<feature type="region of interest" description="Disordered" evidence="1">
    <location>
        <begin position="232"/>
        <end position="254"/>
    </location>
</feature>
<proteinExistence type="predicted"/>
<organism evidence="2 5">
    <name type="scientific">Cuniculiplasma divulgatum</name>
    <dbReference type="NCBI Taxonomy" id="1673428"/>
    <lineage>
        <taxon>Archaea</taxon>
        <taxon>Methanobacteriati</taxon>
        <taxon>Thermoplasmatota</taxon>
        <taxon>Thermoplasmata</taxon>
        <taxon>Thermoplasmatales</taxon>
        <taxon>Cuniculiplasmataceae</taxon>
        <taxon>Cuniculiplasma</taxon>
    </lineage>
</organism>
<feature type="compositionally biased region" description="Basic and acidic residues" evidence="1">
    <location>
        <begin position="244"/>
        <end position="254"/>
    </location>
</feature>
<dbReference type="EMBL" id="LT719092">
    <property type="protein sequence ID" value="SJK83961.1"/>
    <property type="molecule type" value="Genomic_DNA"/>
</dbReference>
<accession>A0A1N5S5M6</accession>
<sequence length="272" mass="31831">MQESTIWTSIERNDRKLDSLFDSLENAYSFKRVILLNEEEEYQYAIHEFRNNPFKNIRYVSGQIVKFKREREVDSFNIDNDSITQEQTNNPPIIGYSNFVVFNKNIWIEQKGRILGQRQVLNAILKFCEEKIKIEKLDIDFVTDSKAMDQFIETQEKIILIRFSNIILNPDNPDRNIQRFEEIIKDSNSKNTEFSNSSGEGINKESSIVKGGLKLAEMQKLNVKIEGEIGGEKQEFNSSKGRNKQKEKVKYEKGKRDESVMSKLIQKIKELI</sequence>
<gene>
    <name evidence="3" type="ORF">CPM_0059</name>
    <name evidence="2" type="ORF">CSP5_0090</name>
</gene>
<dbReference type="EMBL" id="LT671858">
    <property type="protein sequence ID" value="SIM31344.1"/>
    <property type="molecule type" value="Genomic_DNA"/>
</dbReference>
<dbReference type="KEGG" id="cdiv:CPM_0059"/>
<dbReference type="Proteomes" id="UP000187822">
    <property type="component" value="Chromosome I"/>
</dbReference>
<name>A0A1N5S5M6_9ARCH</name>
<reference evidence="4" key="2">
    <citation type="submission" date="2016-06" db="EMBL/GenBank/DDBJ databases">
        <authorList>
            <person name="Toshchakov V.S."/>
        </authorList>
    </citation>
    <scope>NUCLEOTIDE SEQUENCE [LARGE SCALE GENOMIC DNA]</scope>
    <source>
        <strain>PM4 (JCM 30641</strain>
        <strain evidence="4">\VKM B-2940)</strain>
    </source>
</reference>
<dbReference type="RefSeq" id="WP_021789429.1">
    <property type="nucleotide sequence ID" value="NZ_LT671858.1"/>
</dbReference>
<evidence type="ECO:0000256" key="1">
    <source>
        <dbReference type="SAM" id="MobiDB-lite"/>
    </source>
</evidence>
<reference evidence="2 5" key="1">
    <citation type="submission" date="2016-04" db="EMBL/GenBank/DDBJ databases">
        <authorList>
            <person name="Evans L.H."/>
            <person name="Alamgir A."/>
            <person name="Owens N."/>
            <person name="Weber N.D."/>
            <person name="Virtaneva K."/>
            <person name="Barbian K."/>
            <person name="Babar A."/>
            <person name="Rosenke K."/>
        </authorList>
    </citation>
    <scope>NUCLEOTIDE SEQUENCE [LARGE SCALE GENOMIC DNA]</scope>
    <source>
        <strain evidence="2">S5</strain>
        <strain evidence="5">S5(T) (JCM 30642 \VKM B-2941)</strain>
    </source>
</reference>
<evidence type="ECO:0000313" key="2">
    <source>
        <dbReference type="EMBL" id="SIM31344.1"/>
    </source>
</evidence>